<dbReference type="Gene3D" id="1.50.10.10">
    <property type="match status" value="1"/>
</dbReference>
<dbReference type="SUPFAM" id="SSF48208">
    <property type="entry name" value="Six-hairpin glycosidases"/>
    <property type="match status" value="1"/>
</dbReference>
<keyword evidence="2" id="KW-1185">Reference proteome</keyword>
<dbReference type="KEGG" id="cmic:caldi_20600"/>
<evidence type="ECO:0000313" key="1">
    <source>
        <dbReference type="EMBL" id="BDG60970.1"/>
    </source>
</evidence>
<accession>A0AA35CP22</accession>
<dbReference type="PROSITE" id="PS51257">
    <property type="entry name" value="PROKAR_LIPOPROTEIN"/>
    <property type="match status" value="1"/>
</dbReference>
<dbReference type="GO" id="GO:0005975">
    <property type="term" value="P:carbohydrate metabolic process"/>
    <property type="evidence" value="ECO:0007669"/>
    <property type="project" value="InterPro"/>
</dbReference>
<dbReference type="InterPro" id="IPR012341">
    <property type="entry name" value="6hp_glycosidase-like_sf"/>
</dbReference>
<evidence type="ECO:0000313" key="2">
    <source>
        <dbReference type="Proteomes" id="UP001163687"/>
    </source>
</evidence>
<dbReference type="EMBL" id="AP025628">
    <property type="protein sequence ID" value="BDG60970.1"/>
    <property type="molecule type" value="Genomic_DNA"/>
</dbReference>
<organism evidence="1 2">
    <name type="scientific">Caldinitratiruptor microaerophilus</name>
    <dbReference type="NCBI Taxonomy" id="671077"/>
    <lineage>
        <taxon>Bacteria</taxon>
        <taxon>Bacillati</taxon>
        <taxon>Bacillota</taxon>
        <taxon>Clostridia</taxon>
        <taxon>Eubacteriales</taxon>
        <taxon>Symbiobacteriaceae</taxon>
        <taxon>Caldinitratiruptor</taxon>
    </lineage>
</organism>
<protein>
    <submittedName>
        <fullName evidence="1">Uncharacterized protein</fullName>
    </submittedName>
</protein>
<reference evidence="1" key="1">
    <citation type="submission" date="2022-03" db="EMBL/GenBank/DDBJ databases">
        <title>Complete genome sequence of Caldinitratiruptor microaerophilus.</title>
        <authorList>
            <person name="Mukaiyama R."/>
            <person name="Nishiyama T."/>
            <person name="Ueda K."/>
        </authorList>
    </citation>
    <scope>NUCLEOTIDE SEQUENCE</scope>
    <source>
        <strain evidence="1">JCM 16183</strain>
    </source>
</reference>
<name>A0AA35CP22_9FIRM</name>
<sequence>MGMGRAGRLNRGFRSRGLALLALVGVACVVGWSGGGGARRDRPADRIARHRQYILASQRPTGAIALTPARLDINPYFANRAARALLADRSGRAAVRRYMNWYVRHLNPDGTIDDFTVRHGMEVSRGTRDSSDAYAATFLSLVAAYLDAGGDVRWVRAHLDDLRRVAGAIESLTDRDGLTWARADYPVKFLMDNVEVWRGWFDWARVLEAAGEREEAAAARERAARVESALGRFARGDGRLDWGLGPYGTRWRSEGRFYPDGVVQFFPLVHGLTDDPAGYHAFAAAHPAWHRLEEDAFPWVLAAVAAARAGDRPRAAAALAEVEERFAGLEYPWHVGESAAYIEAAELLARRSPAGPEA</sequence>
<proteinExistence type="predicted"/>
<dbReference type="Proteomes" id="UP001163687">
    <property type="component" value="Chromosome"/>
</dbReference>
<dbReference type="AlphaFoldDB" id="A0AA35CP22"/>
<gene>
    <name evidence="1" type="ORF">caldi_20600</name>
</gene>
<dbReference type="InterPro" id="IPR008928">
    <property type="entry name" value="6-hairpin_glycosidase_sf"/>
</dbReference>